<organism evidence="1 2">
    <name type="scientific">Melastoma candidum</name>
    <dbReference type="NCBI Taxonomy" id="119954"/>
    <lineage>
        <taxon>Eukaryota</taxon>
        <taxon>Viridiplantae</taxon>
        <taxon>Streptophyta</taxon>
        <taxon>Embryophyta</taxon>
        <taxon>Tracheophyta</taxon>
        <taxon>Spermatophyta</taxon>
        <taxon>Magnoliopsida</taxon>
        <taxon>eudicotyledons</taxon>
        <taxon>Gunneridae</taxon>
        <taxon>Pentapetalae</taxon>
        <taxon>rosids</taxon>
        <taxon>malvids</taxon>
        <taxon>Myrtales</taxon>
        <taxon>Melastomataceae</taxon>
        <taxon>Melastomatoideae</taxon>
        <taxon>Melastomateae</taxon>
        <taxon>Melastoma</taxon>
    </lineage>
</organism>
<protein>
    <submittedName>
        <fullName evidence="1">Uncharacterized protein</fullName>
    </submittedName>
</protein>
<reference evidence="2" key="1">
    <citation type="journal article" date="2023" name="Front. Plant Sci.">
        <title>Chromosomal-level genome assembly of Melastoma candidum provides insights into trichome evolution.</title>
        <authorList>
            <person name="Zhong Y."/>
            <person name="Wu W."/>
            <person name="Sun C."/>
            <person name="Zou P."/>
            <person name="Liu Y."/>
            <person name="Dai S."/>
            <person name="Zhou R."/>
        </authorList>
    </citation>
    <scope>NUCLEOTIDE SEQUENCE [LARGE SCALE GENOMIC DNA]</scope>
</reference>
<gene>
    <name evidence="1" type="ORF">MLD38_036366</name>
</gene>
<sequence>MKKLVLKLELEDGKAKQKAMRTVSTLQGIDSIVMDMKEKKMTVIGTVDTVHVVSKLRKFWLANIITVGPAKEPEKKEEPKPAPAAAAPAAEEGKKEEGKKEEGKKEEGKEEGGGKKEEGKGEEKKEEGKKEGGGGKKEEGGGEGGGGGKKEEGEAARKKPPQMIPQPTPEQLLEMVRARQYPPYMGNYPPYMAMANPYMNHHQPQMHPQMYHQMHPQMYHQMHHPQPTYYVQSVEENPNGCTIF</sequence>
<dbReference type="Proteomes" id="UP001057402">
    <property type="component" value="Chromosome 11"/>
</dbReference>
<dbReference type="EMBL" id="CM042890">
    <property type="protein sequence ID" value="KAI4311472.1"/>
    <property type="molecule type" value="Genomic_DNA"/>
</dbReference>
<evidence type="ECO:0000313" key="1">
    <source>
        <dbReference type="EMBL" id="KAI4311472.1"/>
    </source>
</evidence>
<keyword evidence="2" id="KW-1185">Reference proteome</keyword>
<comment type="caution">
    <text evidence="1">The sequence shown here is derived from an EMBL/GenBank/DDBJ whole genome shotgun (WGS) entry which is preliminary data.</text>
</comment>
<evidence type="ECO:0000313" key="2">
    <source>
        <dbReference type="Proteomes" id="UP001057402"/>
    </source>
</evidence>
<name>A0ACB9LKN7_9MYRT</name>
<accession>A0ACB9LKN7</accession>
<proteinExistence type="predicted"/>